<dbReference type="GO" id="GO:0005829">
    <property type="term" value="C:cytosol"/>
    <property type="evidence" value="ECO:0007669"/>
    <property type="project" value="TreeGrafter"/>
</dbReference>
<protein>
    <recommendedName>
        <fullName evidence="7">Shikimate kinase</fullName>
        <shortName evidence="7">SK</shortName>
        <ecNumber evidence="7">2.7.1.71</ecNumber>
    </recommendedName>
</protein>
<feature type="binding site" evidence="7">
    <location>
        <position position="14"/>
    </location>
    <ligand>
        <name>Mg(2+)</name>
        <dbReference type="ChEBI" id="CHEBI:18420"/>
    </ligand>
</feature>
<feature type="binding site" evidence="7">
    <location>
        <position position="120"/>
    </location>
    <ligand>
        <name>ATP</name>
        <dbReference type="ChEBI" id="CHEBI:30616"/>
    </ligand>
</feature>
<dbReference type="Gene3D" id="3.40.50.300">
    <property type="entry name" value="P-loop containing nucleotide triphosphate hydrolases"/>
    <property type="match status" value="1"/>
</dbReference>
<organism evidence="8 9">
    <name type="scientific">Pukyongia salina</name>
    <dbReference type="NCBI Taxonomy" id="2094025"/>
    <lineage>
        <taxon>Bacteria</taxon>
        <taxon>Pseudomonadati</taxon>
        <taxon>Bacteroidota</taxon>
        <taxon>Flavobacteriia</taxon>
        <taxon>Flavobacteriales</taxon>
        <taxon>Flavobacteriaceae</taxon>
        <taxon>Pukyongia</taxon>
    </lineage>
</organism>
<keyword evidence="1 7" id="KW-0028">Amino-acid biosynthesis</keyword>
<comment type="subunit">
    <text evidence="7">Monomer.</text>
</comment>
<evidence type="ECO:0000256" key="5">
    <source>
        <dbReference type="ARBA" id="ARBA00022840"/>
    </source>
</evidence>
<keyword evidence="5 7" id="KW-0067">ATP-binding</keyword>
<dbReference type="SUPFAM" id="SSF52540">
    <property type="entry name" value="P-loop containing nucleoside triphosphate hydrolases"/>
    <property type="match status" value="1"/>
</dbReference>
<keyword evidence="9" id="KW-1185">Reference proteome</keyword>
<comment type="cofactor">
    <cofactor evidence="7">
        <name>Mg(2+)</name>
        <dbReference type="ChEBI" id="CHEBI:18420"/>
    </cofactor>
    <text evidence="7">Binds 1 Mg(2+) ion per subunit.</text>
</comment>
<accession>A0A2S0HXV9</accession>
<evidence type="ECO:0000256" key="3">
    <source>
        <dbReference type="ARBA" id="ARBA00022741"/>
    </source>
</evidence>
<evidence type="ECO:0000256" key="6">
    <source>
        <dbReference type="ARBA" id="ARBA00023141"/>
    </source>
</evidence>
<keyword evidence="3 7" id="KW-0547">Nucleotide-binding</keyword>
<dbReference type="EC" id="2.7.1.71" evidence="7"/>
<dbReference type="CDD" id="cd00464">
    <property type="entry name" value="SK"/>
    <property type="match status" value="1"/>
</dbReference>
<keyword evidence="2 7" id="KW-0808">Transferase</keyword>
<evidence type="ECO:0000256" key="4">
    <source>
        <dbReference type="ARBA" id="ARBA00022777"/>
    </source>
</evidence>
<keyword evidence="4 7" id="KW-0418">Kinase</keyword>
<dbReference type="UniPathway" id="UPA00053">
    <property type="reaction ID" value="UER00088"/>
</dbReference>
<comment type="caution">
    <text evidence="7">Lacks conserved residue(s) required for the propagation of feature annotation.</text>
</comment>
<dbReference type="HAMAP" id="MF_00109">
    <property type="entry name" value="Shikimate_kinase"/>
    <property type="match status" value="1"/>
</dbReference>
<feature type="binding site" evidence="7">
    <location>
        <position position="56"/>
    </location>
    <ligand>
        <name>substrate</name>
    </ligand>
</feature>
<keyword evidence="7" id="KW-0479">Metal-binding</keyword>
<sequence length="173" mass="19489">MNLVLIGYMGSGKSAVGRALAQTLDFQFNDLDQLIEQSESQTIAGIFQTKGEIYFRKKEAEAIRDVLSKNKKVVLATGGGTPCYGNTMDFLLQQPNVSTIYLKTSLEVLTGRLFIEKESRPLIAHLKSTEDLNDFIRKHLFERTAVYERANEIVITDGLEVTEIVREIIARLF</sequence>
<evidence type="ECO:0000313" key="8">
    <source>
        <dbReference type="EMBL" id="AVI51499.1"/>
    </source>
</evidence>
<dbReference type="InterPro" id="IPR027417">
    <property type="entry name" value="P-loop_NTPase"/>
</dbReference>
<dbReference type="KEGG" id="aue:C5O00_10080"/>
<dbReference type="PANTHER" id="PTHR21087:SF16">
    <property type="entry name" value="SHIKIMATE KINASE 1, CHLOROPLASTIC"/>
    <property type="match status" value="1"/>
</dbReference>
<keyword evidence="7" id="KW-0963">Cytoplasm</keyword>
<evidence type="ECO:0000256" key="1">
    <source>
        <dbReference type="ARBA" id="ARBA00022605"/>
    </source>
</evidence>
<dbReference type="Proteomes" id="UP000238442">
    <property type="component" value="Chromosome"/>
</dbReference>
<dbReference type="PRINTS" id="PR01100">
    <property type="entry name" value="SHIKIMTKNASE"/>
</dbReference>
<dbReference type="GO" id="GO:0008652">
    <property type="term" value="P:amino acid biosynthetic process"/>
    <property type="evidence" value="ECO:0007669"/>
    <property type="project" value="UniProtKB-KW"/>
</dbReference>
<gene>
    <name evidence="7" type="primary">aroK</name>
    <name evidence="8" type="ORF">C5O00_10080</name>
</gene>
<dbReference type="GO" id="GO:0009423">
    <property type="term" value="P:chorismate biosynthetic process"/>
    <property type="evidence" value="ECO:0007669"/>
    <property type="project" value="UniProtKB-UniRule"/>
</dbReference>
<feature type="binding site" evidence="7">
    <location>
        <position position="79"/>
    </location>
    <ligand>
        <name>substrate</name>
    </ligand>
</feature>
<dbReference type="PANTHER" id="PTHR21087">
    <property type="entry name" value="SHIKIMATE KINASE"/>
    <property type="match status" value="1"/>
</dbReference>
<feature type="binding site" evidence="7">
    <location>
        <begin position="10"/>
        <end position="15"/>
    </location>
    <ligand>
        <name>ATP</name>
        <dbReference type="ChEBI" id="CHEBI:30616"/>
    </ligand>
</feature>
<evidence type="ECO:0000313" key="9">
    <source>
        <dbReference type="Proteomes" id="UP000238442"/>
    </source>
</evidence>
<dbReference type="RefSeq" id="WP_105216739.1">
    <property type="nucleotide sequence ID" value="NZ_CP027062.1"/>
</dbReference>
<dbReference type="InterPro" id="IPR000623">
    <property type="entry name" value="Shikimate_kinase/TSH1"/>
</dbReference>
<dbReference type="GO" id="GO:0000287">
    <property type="term" value="F:magnesium ion binding"/>
    <property type="evidence" value="ECO:0007669"/>
    <property type="project" value="UniProtKB-UniRule"/>
</dbReference>
<feature type="binding site" evidence="7">
    <location>
        <position position="143"/>
    </location>
    <ligand>
        <name>substrate</name>
    </ligand>
</feature>
<dbReference type="InterPro" id="IPR031322">
    <property type="entry name" value="Shikimate/glucono_kinase"/>
</dbReference>
<dbReference type="GO" id="GO:0004765">
    <property type="term" value="F:shikimate kinase activity"/>
    <property type="evidence" value="ECO:0007669"/>
    <property type="project" value="UniProtKB-UniRule"/>
</dbReference>
<dbReference type="GO" id="GO:0009073">
    <property type="term" value="P:aromatic amino acid family biosynthetic process"/>
    <property type="evidence" value="ECO:0007669"/>
    <property type="project" value="UniProtKB-KW"/>
</dbReference>
<evidence type="ECO:0000256" key="2">
    <source>
        <dbReference type="ARBA" id="ARBA00022679"/>
    </source>
</evidence>
<name>A0A2S0HXV9_9FLAO</name>
<dbReference type="GO" id="GO:0005524">
    <property type="term" value="F:ATP binding"/>
    <property type="evidence" value="ECO:0007669"/>
    <property type="project" value="UniProtKB-UniRule"/>
</dbReference>
<comment type="similarity">
    <text evidence="7">Belongs to the shikimate kinase family.</text>
</comment>
<comment type="pathway">
    <text evidence="7">Metabolic intermediate biosynthesis; chorismate biosynthesis; chorismate from D-erythrose 4-phosphate and phosphoenolpyruvate: step 5/7.</text>
</comment>
<dbReference type="OrthoDB" id="9800332at2"/>
<dbReference type="EMBL" id="CP027062">
    <property type="protein sequence ID" value="AVI51499.1"/>
    <property type="molecule type" value="Genomic_DNA"/>
</dbReference>
<feature type="binding site" evidence="7">
    <location>
        <position position="32"/>
    </location>
    <ligand>
        <name>substrate</name>
    </ligand>
</feature>
<comment type="function">
    <text evidence="7">Catalyzes the specific phosphorylation of the 3-hydroxyl group of shikimic acid using ATP as a cosubstrate.</text>
</comment>
<dbReference type="Pfam" id="PF01202">
    <property type="entry name" value="SKI"/>
    <property type="match status" value="1"/>
</dbReference>
<keyword evidence="7" id="KW-0460">Magnesium</keyword>
<reference evidence="8 9" key="1">
    <citation type="submission" date="2018-02" db="EMBL/GenBank/DDBJ databases">
        <title>Genomic analysis of the strain RR4-38 isolated from a seawater recirculating aquaculture system.</title>
        <authorList>
            <person name="Kim Y.-S."/>
            <person name="Jang Y.H."/>
            <person name="Kim K.-H."/>
        </authorList>
    </citation>
    <scope>NUCLEOTIDE SEQUENCE [LARGE SCALE GENOMIC DNA]</scope>
    <source>
        <strain evidence="8 9">RR4-38</strain>
    </source>
</reference>
<dbReference type="AlphaFoldDB" id="A0A2S0HXV9"/>
<comment type="subcellular location">
    <subcellularLocation>
        <location evidence="7">Cytoplasm</location>
    </subcellularLocation>
</comment>
<comment type="catalytic activity">
    <reaction evidence="7">
        <text>shikimate + ATP = 3-phosphoshikimate + ADP + H(+)</text>
        <dbReference type="Rhea" id="RHEA:13121"/>
        <dbReference type="ChEBI" id="CHEBI:15378"/>
        <dbReference type="ChEBI" id="CHEBI:30616"/>
        <dbReference type="ChEBI" id="CHEBI:36208"/>
        <dbReference type="ChEBI" id="CHEBI:145989"/>
        <dbReference type="ChEBI" id="CHEBI:456216"/>
        <dbReference type="EC" id="2.7.1.71"/>
    </reaction>
</comment>
<keyword evidence="6 7" id="KW-0057">Aromatic amino acid biosynthesis</keyword>
<evidence type="ECO:0000256" key="7">
    <source>
        <dbReference type="HAMAP-Rule" id="MF_00109"/>
    </source>
</evidence>
<proteinExistence type="inferred from homology"/>